<comment type="similarity">
    <text evidence="2">Belongs to the bacterial solute-binding protein 5 family.</text>
</comment>
<dbReference type="GO" id="GO:0043190">
    <property type="term" value="C:ATP-binding cassette (ABC) transporter complex"/>
    <property type="evidence" value="ECO:0007669"/>
    <property type="project" value="InterPro"/>
</dbReference>
<proteinExistence type="inferred from homology"/>
<evidence type="ECO:0000256" key="5">
    <source>
        <dbReference type="SAM" id="SignalP"/>
    </source>
</evidence>
<keyword evidence="4 5" id="KW-0732">Signal</keyword>
<evidence type="ECO:0000313" key="7">
    <source>
        <dbReference type="EMBL" id="OJG15877.1"/>
    </source>
</evidence>
<dbReference type="GO" id="GO:0042597">
    <property type="term" value="C:periplasmic space"/>
    <property type="evidence" value="ECO:0007669"/>
    <property type="project" value="UniProtKB-ARBA"/>
</dbReference>
<dbReference type="Pfam" id="PF00496">
    <property type="entry name" value="SBP_bac_5"/>
    <property type="match status" value="1"/>
</dbReference>
<dbReference type="PROSITE" id="PS01040">
    <property type="entry name" value="SBP_BACTERIAL_5"/>
    <property type="match status" value="1"/>
</dbReference>
<dbReference type="GO" id="GO:1904680">
    <property type="term" value="F:peptide transmembrane transporter activity"/>
    <property type="evidence" value="ECO:0007669"/>
    <property type="project" value="TreeGrafter"/>
</dbReference>
<dbReference type="AlphaFoldDB" id="A0A1L8R805"/>
<dbReference type="InterPro" id="IPR039424">
    <property type="entry name" value="SBP_5"/>
</dbReference>
<reference evidence="7 8" key="1">
    <citation type="submission" date="2014-12" db="EMBL/GenBank/DDBJ databases">
        <title>Draft genome sequences of 29 type strains of Enterococci.</title>
        <authorList>
            <person name="Zhong Z."/>
            <person name="Sun Z."/>
            <person name="Liu W."/>
            <person name="Zhang W."/>
            <person name="Zhang H."/>
        </authorList>
    </citation>
    <scope>NUCLEOTIDE SEQUENCE [LARGE SCALE GENOMIC DNA]</scope>
    <source>
        <strain evidence="7 8">DSM 21207</strain>
    </source>
</reference>
<gene>
    <name evidence="7" type="ORF">RU96_GL001854</name>
</gene>
<feature type="domain" description="Solute-binding protein family 5" evidence="6">
    <location>
        <begin position="115"/>
        <end position="513"/>
    </location>
</feature>
<dbReference type="PANTHER" id="PTHR30290:SF9">
    <property type="entry name" value="OLIGOPEPTIDE-BINDING PROTEIN APPA"/>
    <property type="match status" value="1"/>
</dbReference>
<evidence type="ECO:0000256" key="4">
    <source>
        <dbReference type="ARBA" id="ARBA00022729"/>
    </source>
</evidence>
<dbReference type="Gene3D" id="3.40.190.10">
    <property type="entry name" value="Periplasmic binding protein-like II"/>
    <property type="match status" value="1"/>
</dbReference>
<accession>A0A1L8R805</accession>
<evidence type="ECO:0000259" key="6">
    <source>
        <dbReference type="Pfam" id="PF00496"/>
    </source>
</evidence>
<dbReference type="SUPFAM" id="SSF53850">
    <property type="entry name" value="Periplasmic binding protein-like II"/>
    <property type="match status" value="1"/>
</dbReference>
<name>A0A1L8R805_9ENTE</name>
<dbReference type="GO" id="GO:0015833">
    <property type="term" value="P:peptide transport"/>
    <property type="evidence" value="ECO:0007669"/>
    <property type="project" value="TreeGrafter"/>
</dbReference>
<dbReference type="InterPro" id="IPR000914">
    <property type="entry name" value="SBP_5_dom"/>
</dbReference>
<dbReference type="CDD" id="cd08510">
    <property type="entry name" value="PBP2_Lactococcal_OppA_like"/>
    <property type="match status" value="1"/>
</dbReference>
<dbReference type="PANTHER" id="PTHR30290">
    <property type="entry name" value="PERIPLASMIC BINDING COMPONENT OF ABC TRANSPORTER"/>
    <property type="match status" value="1"/>
</dbReference>
<dbReference type="EMBL" id="JXKG01000004">
    <property type="protein sequence ID" value="OJG15877.1"/>
    <property type="molecule type" value="Genomic_DNA"/>
</dbReference>
<dbReference type="STRING" id="317010.RU96_GL001854"/>
<evidence type="ECO:0000256" key="1">
    <source>
        <dbReference type="ARBA" id="ARBA00004193"/>
    </source>
</evidence>
<sequence>MGGKGMNKKIMGMVSLFSIFALAACGSGGSDNSSSNDSGSSDKAATTSFEMATKNDKKAIDGGTLEVAVVSDTDFTGIFSPAFSQIVLDDYFSEPAQETLITVDDDLKIKEDNPASTVKMDPDNKTVTMTIKDGVKWSDGKDVTADDMIFPYEVIGDKEYTGVRYSDAIQEIEGMVEYHDGKADTISGIEKVNDKEIKIKFKTFVPSILQGGNDPILGYAMPKHAFEGIAVKDMEGSDPVRKTPVTMGPYKFNKIVAGQSVEYVPNEHYYGEKPKLDKVVMTKVGTAAAAEAMKSKKYDMFIEMPTNTYDSWKDNDGYQMLGQLDNAYDYLGFKLGKWDADQGKVVMDENSKMADKSLRQAMGYALDNKIIGDRFFAGLRTPANSLIVPTFATLHDKDLKGYTQDVDKANKLLDDAGFKDTDGDGLREDKDGKKLTINFAFRDNSGVAKSIADYYIQSWKKVGLDVQLTGGRLMEVNSFYDKLGADDPEIDVYQAGWSTGFDPNPSGLYGTVAQFNFTRFESEENTKLLKEMSSEDALDEAKQVEMYKEWQEYAFDQAFAIPTMYMYVLRPVSDRVVDYTIQRQYDANPWATIGVSAENR</sequence>
<evidence type="ECO:0000256" key="3">
    <source>
        <dbReference type="ARBA" id="ARBA00022448"/>
    </source>
</evidence>
<feature type="signal peptide" evidence="5">
    <location>
        <begin position="1"/>
        <end position="23"/>
    </location>
</feature>
<dbReference type="PIRSF" id="PIRSF002741">
    <property type="entry name" value="MppA"/>
    <property type="match status" value="1"/>
</dbReference>
<dbReference type="InterPro" id="IPR030678">
    <property type="entry name" value="Peptide/Ni-bd"/>
</dbReference>
<keyword evidence="3" id="KW-0813">Transport</keyword>
<dbReference type="Gene3D" id="3.10.105.10">
    <property type="entry name" value="Dipeptide-binding Protein, Domain 3"/>
    <property type="match status" value="1"/>
</dbReference>
<organism evidence="7 8">
    <name type="scientific">Enterococcus canintestini</name>
    <dbReference type="NCBI Taxonomy" id="317010"/>
    <lineage>
        <taxon>Bacteria</taxon>
        <taxon>Bacillati</taxon>
        <taxon>Bacillota</taxon>
        <taxon>Bacilli</taxon>
        <taxon>Lactobacillales</taxon>
        <taxon>Enterococcaceae</taxon>
        <taxon>Enterococcus</taxon>
    </lineage>
</organism>
<dbReference type="InterPro" id="IPR023765">
    <property type="entry name" value="SBP_5_CS"/>
</dbReference>
<protein>
    <recommendedName>
        <fullName evidence="6">Solute-binding protein family 5 domain-containing protein</fullName>
    </recommendedName>
</protein>
<dbReference type="Proteomes" id="UP000182835">
    <property type="component" value="Unassembled WGS sequence"/>
</dbReference>
<dbReference type="PROSITE" id="PS51257">
    <property type="entry name" value="PROKAR_LIPOPROTEIN"/>
    <property type="match status" value="1"/>
</dbReference>
<feature type="chain" id="PRO_5013154621" description="Solute-binding protein family 5 domain-containing protein" evidence="5">
    <location>
        <begin position="24"/>
        <end position="600"/>
    </location>
</feature>
<comment type="subcellular location">
    <subcellularLocation>
        <location evidence="1">Cell membrane</location>
        <topology evidence="1">Lipid-anchor</topology>
    </subcellularLocation>
</comment>
<evidence type="ECO:0000313" key="8">
    <source>
        <dbReference type="Proteomes" id="UP000182835"/>
    </source>
</evidence>
<evidence type="ECO:0000256" key="2">
    <source>
        <dbReference type="ARBA" id="ARBA00005695"/>
    </source>
</evidence>
<comment type="caution">
    <text evidence="7">The sequence shown here is derived from an EMBL/GenBank/DDBJ whole genome shotgun (WGS) entry which is preliminary data.</text>
</comment>